<reference evidence="6 7" key="1">
    <citation type="journal article" date="2019" name="Nat. Ecol. Evol.">
        <title>Megaphylogeny resolves global patterns of mushroom evolution.</title>
        <authorList>
            <person name="Varga T."/>
            <person name="Krizsan K."/>
            <person name="Foldi C."/>
            <person name="Dima B."/>
            <person name="Sanchez-Garcia M."/>
            <person name="Sanchez-Ramirez S."/>
            <person name="Szollosi G.J."/>
            <person name="Szarkandi J.G."/>
            <person name="Papp V."/>
            <person name="Albert L."/>
            <person name="Andreopoulos W."/>
            <person name="Angelini C."/>
            <person name="Antonin V."/>
            <person name="Barry K.W."/>
            <person name="Bougher N.L."/>
            <person name="Buchanan P."/>
            <person name="Buyck B."/>
            <person name="Bense V."/>
            <person name="Catcheside P."/>
            <person name="Chovatia M."/>
            <person name="Cooper J."/>
            <person name="Damon W."/>
            <person name="Desjardin D."/>
            <person name="Finy P."/>
            <person name="Geml J."/>
            <person name="Haridas S."/>
            <person name="Hughes K."/>
            <person name="Justo A."/>
            <person name="Karasinski D."/>
            <person name="Kautmanova I."/>
            <person name="Kiss B."/>
            <person name="Kocsube S."/>
            <person name="Kotiranta H."/>
            <person name="LaButti K.M."/>
            <person name="Lechner B.E."/>
            <person name="Liimatainen K."/>
            <person name="Lipzen A."/>
            <person name="Lukacs Z."/>
            <person name="Mihaltcheva S."/>
            <person name="Morgado L.N."/>
            <person name="Niskanen T."/>
            <person name="Noordeloos M.E."/>
            <person name="Ohm R.A."/>
            <person name="Ortiz-Santana B."/>
            <person name="Ovrebo C."/>
            <person name="Racz N."/>
            <person name="Riley R."/>
            <person name="Savchenko A."/>
            <person name="Shiryaev A."/>
            <person name="Soop K."/>
            <person name="Spirin V."/>
            <person name="Szebenyi C."/>
            <person name="Tomsovsky M."/>
            <person name="Tulloss R.E."/>
            <person name="Uehling J."/>
            <person name="Grigoriev I.V."/>
            <person name="Vagvolgyi C."/>
            <person name="Papp T."/>
            <person name="Martin F.M."/>
            <person name="Miettinen O."/>
            <person name="Hibbett D.S."/>
            <person name="Nagy L.G."/>
        </authorList>
    </citation>
    <scope>NUCLEOTIDE SEQUENCE [LARGE SCALE GENOMIC DNA]</scope>
    <source>
        <strain evidence="6 7">CBS 121175</strain>
    </source>
</reference>
<feature type="domain" description="T6SS Phospholipase effector Tle1-like catalytic" evidence="5">
    <location>
        <begin position="71"/>
        <end position="339"/>
    </location>
</feature>
<feature type="region of interest" description="Disordered" evidence="4">
    <location>
        <begin position="275"/>
        <end position="299"/>
    </location>
</feature>
<feature type="repeat" description="WD" evidence="3">
    <location>
        <begin position="813"/>
        <end position="854"/>
    </location>
</feature>
<feature type="compositionally biased region" description="Basic and acidic residues" evidence="4">
    <location>
        <begin position="276"/>
        <end position="299"/>
    </location>
</feature>
<feature type="repeat" description="WD" evidence="3">
    <location>
        <begin position="856"/>
        <end position="888"/>
    </location>
</feature>
<dbReference type="PROSITE" id="PS50082">
    <property type="entry name" value="WD_REPEATS_2"/>
    <property type="match status" value="7"/>
</dbReference>
<dbReference type="InterPro" id="IPR011047">
    <property type="entry name" value="Quinoprotein_ADH-like_sf"/>
</dbReference>
<evidence type="ECO:0000256" key="3">
    <source>
        <dbReference type="PROSITE-ProRule" id="PRU00221"/>
    </source>
</evidence>
<dbReference type="Proteomes" id="UP000307440">
    <property type="component" value="Unassembled WGS sequence"/>
</dbReference>
<feature type="region of interest" description="Disordered" evidence="4">
    <location>
        <begin position="1"/>
        <end position="27"/>
    </location>
</feature>
<dbReference type="InterPro" id="IPR015943">
    <property type="entry name" value="WD40/YVTN_repeat-like_dom_sf"/>
</dbReference>
<organism evidence="6 7">
    <name type="scientific">Coprinopsis marcescibilis</name>
    <name type="common">Agaric fungus</name>
    <name type="synonym">Psathyrella marcescibilis</name>
    <dbReference type="NCBI Taxonomy" id="230819"/>
    <lineage>
        <taxon>Eukaryota</taxon>
        <taxon>Fungi</taxon>
        <taxon>Dikarya</taxon>
        <taxon>Basidiomycota</taxon>
        <taxon>Agaricomycotina</taxon>
        <taxon>Agaricomycetes</taxon>
        <taxon>Agaricomycetidae</taxon>
        <taxon>Agaricales</taxon>
        <taxon>Agaricineae</taxon>
        <taxon>Psathyrellaceae</taxon>
        <taxon>Coprinopsis</taxon>
    </lineage>
</organism>
<dbReference type="PANTHER" id="PTHR19848:SF8">
    <property type="entry name" value="F-BOX AND WD REPEAT DOMAIN CONTAINING 7"/>
    <property type="match status" value="1"/>
</dbReference>
<keyword evidence="2" id="KW-0677">Repeat</keyword>
<dbReference type="PRINTS" id="PR00320">
    <property type="entry name" value="GPROTEINBRPT"/>
</dbReference>
<feature type="repeat" description="WD" evidence="3">
    <location>
        <begin position="735"/>
        <end position="769"/>
    </location>
</feature>
<evidence type="ECO:0000256" key="2">
    <source>
        <dbReference type="ARBA" id="ARBA00022737"/>
    </source>
</evidence>
<dbReference type="InterPro" id="IPR019775">
    <property type="entry name" value="WD40_repeat_CS"/>
</dbReference>
<dbReference type="AlphaFoldDB" id="A0A5C3KK96"/>
<evidence type="ECO:0000313" key="7">
    <source>
        <dbReference type="Proteomes" id="UP000307440"/>
    </source>
</evidence>
<protein>
    <submittedName>
        <fullName evidence="6">WD40 repeat-like protein</fullName>
    </submittedName>
</protein>
<evidence type="ECO:0000259" key="5">
    <source>
        <dbReference type="Pfam" id="PF09994"/>
    </source>
</evidence>
<dbReference type="SMART" id="SM00320">
    <property type="entry name" value="WD40"/>
    <property type="match status" value="7"/>
</dbReference>
<dbReference type="CDD" id="cd00200">
    <property type="entry name" value="WD40"/>
    <property type="match status" value="1"/>
</dbReference>
<dbReference type="Pfam" id="PF09994">
    <property type="entry name" value="T6SS_Tle1-like_cat"/>
    <property type="match status" value="1"/>
</dbReference>
<dbReference type="InterPro" id="IPR018712">
    <property type="entry name" value="Tle1-like_cat"/>
</dbReference>
<dbReference type="SUPFAM" id="SSF50998">
    <property type="entry name" value="Quinoprotein alcohol dehydrogenase-like"/>
    <property type="match status" value="1"/>
</dbReference>
<dbReference type="STRING" id="230819.A0A5C3KK96"/>
<feature type="repeat" description="WD" evidence="3">
    <location>
        <begin position="643"/>
        <end position="684"/>
    </location>
</feature>
<dbReference type="InterPro" id="IPR018391">
    <property type="entry name" value="PQQ_b-propeller_rpt"/>
</dbReference>
<dbReference type="SMART" id="SM00564">
    <property type="entry name" value="PQQ"/>
    <property type="match status" value="4"/>
</dbReference>
<evidence type="ECO:0000256" key="1">
    <source>
        <dbReference type="ARBA" id="ARBA00022574"/>
    </source>
</evidence>
<dbReference type="PROSITE" id="PS50294">
    <property type="entry name" value="WD_REPEATS_REGION"/>
    <property type="match status" value="7"/>
</dbReference>
<dbReference type="PROSITE" id="PS00678">
    <property type="entry name" value="WD_REPEATS_1"/>
    <property type="match status" value="4"/>
</dbReference>
<sequence>MNKATVSDDADECHDASQAMNDNEATVDPRIKAAPMVENSKEHCGCNCKCATPKVKIVMDTCGSHRKNGCNLIVCIDGTSNQFGDQLYNLLFKGTGTRQLTWYNSGIGTYAEPHWRSPRYWLQVLLHKIDLAIAWNFDKTLLAAYQWLADNYEDGGTVSISSVGLIYKGNEAQIPFAYQLYARSEDPGQSEVLNVGTSADVSRTDRFKKAFSRDVKVHFVGAWDTVSSIGVFRGKRVLPLTTEGMDHVCYFRHALALDERRVKFLPEYAWGGSSIDTRKKDNSNEEENLRSRRDKTKDTVPPHTLEVWFPGTHSDIGGGNRQNKTMDRSRPPLRWMVSEAKVAGLRVRDFDRELSSKEQVEIQESLTGLWHLFELLPLMRLTYTACSGGCGVQLMTYRPHFWESRKIHQGQKIHPAVLVEEMKHKYLPRAYPALDQPPPLLKCLKSDMQERTEFWTSIRDDGLKNKTGWLIEDLSSSARVVMKRLINGDDVDSLIAQIVGFENGPKALIGAVIMALEDDAHQGLDQSTTQPSICQLSDDKKFYLLDQALQTILASRGDPVLPMAMAKPFVGGLLTRGTEEHKRVARKFLDFYGDMCILQLKVHKAAVLSVAFIPDCQHAVSGSLDNTIRIWDAATGQGVGERLRGQGDWIRSVAVSYDGQRIISGSDDGSVRIWDRRTGQEVEPSPLRGSAGILSVAISPDGSRIVAGSRDGTIQVWDAETGEQATPLPLEGGLMRSVAIAPDGNRIVSGCEDCTVREWDIRSGAEVMKMTGHTGRVWSVAISQDGTKIVSGSADATVLIWDAKTGQQVGEPLHSRTGEVNSVVFSPDGRRIVSGSDNKSIRIWDIETGKQVGKPLRGHTHWVRSVAISSDGKLIASGSDDMTIRIWDGEVALSADLVDG</sequence>
<dbReference type="OrthoDB" id="538223at2759"/>
<dbReference type="Pfam" id="PF00400">
    <property type="entry name" value="WD40"/>
    <property type="match status" value="7"/>
</dbReference>
<feature type="repeat" description="WD" evidence="3">
    <location>
        <begin position="770"/>
        <end position="811"/>
    </location>
</feature>
<evidence type="ECO:0000313" key="6">
    <source>
        <dbReference type="EMBL" id="TFK20313.1"/>
    </source>
</evidence>
<evidence type="ECO:0000256" key="4">
    <source>
        <dbReference type="SAM" id="MobiDB-lite"/>
    </source>
</evidence>
<dbReference type="Gene3D" id="2.130.10.10">
    <property type="entry name" value="YVTN repeat-like/Quinoprotein amine dehydrogenase"/>
    <property type="match status" value="3"/>
</dbReference>
<feature type="repeat" description="WD" evidence="3">
    <location>
        <begin position="693"/>
        <end position="727"/>
    </location>
</feature>
<dbReference type="InterPro" id="IPR020472">
    <property type="entry name" value="WD40_PAC1"/>
</dbReference>
<keyword evidence="7" id="KW-1185">Reference proteome</keyword>
<dbReference type="PANTHER" id="PTHR19848">
    <property type="entry name" value="WD40 REPEAT PROTEIN"/>
    <property type="match status" value="1"/>
</dbReference>
<proteinExistence type="predicted"/>
<dbReference type="EMBL" id="ML210304">
    <property type="protein sequence ID" value="TFK20313.1"/>
    <property type="molecule type" value="Genomic_DNA"/>
</dbReference>
<name>A0A5C3KK96_COPMA</name>
<accession>A0A5C3KK96</accession>
<gene>
    <name evidence="6" type="ORF">FA15DRAFT_708187</name>
</gene>
<feature type="repeat" description="WD" evidence="3">
    <location>
        <begin position="600"/>
        <end position="641"/>
    </location>
</feature>
<keyword evidence="1 3" id="KW-0853">WD repeat</keyword>
<dbReference type="InterPro" id="IPR001680">
    <property type="entry name" value="WD40_rpt"/>
</dbReference>